<protein>
    <recommendedName>
        <fullName evidence="3">Paraquat-inducible protein A</fullName>
    </recommendedName>
</protein>
<keyword evidence="1" id="KW-1133">Transmembrane helix</keyword>
<evidence type="ECO:0008006" key="3">
    <source>
        <dbReference type="Google" id="ProtNLM"/>
    </source>
</evidence>
<feature type="transmembrane region" description="Helical" evidence="1">
    <location>
        <begin position="114"/>
        <end position="133"/>
    </location>
</feature>
<dbReference type="Pfam" id="PF04403">
    <property type="entry name" value="PqiA"/>
    <property type="match status" value="1"/>
</dbReference>
<keyword evidence="1" id="KW-0812">Transmembrane</keyword>
<dbReference type="EMBL" id="UOEW01000070">
    <property type="protein sequence ID" value="VAW34281.1"/>
    <property type="molecule type" value="Genomic_DNA"/>
</dbReference>
<dbReference type="AlphaFoldDB" id="A0A3B0UT53"/>
<gene>
    <name evidence="2" type="ORF">MNBD_GAMMA01-1240</name>
</gene>
<feature type="transmembrane region" description="Helical" evidence="1">
    <location>
        <begin position="215"/>
        <end position="235"/>
    </location>
</feature>
<keyword evidence="1" id="KW-0472">Membrane</keyword>
<accession>A0A3B0UT53</accession>
<feature type="transmembrane region" description="Helical" evidence="1">
    <location>
        <begin position="247"/>
        <end position="266"/>
    </location>
</feature>
<reference evidence="2" key="1">
    <citation type="submission" date="2018-06" db="EMBL/GenBank/DDBJ databases">
        <authorList>
            <person name="Zhirakovskaya E."/>
        </authorList>
    </citation>
    <scope>NUCLEOTIDE SEQUENCE</scope>
</reference>
<name>A0A3B0UT53_9ZZZZ</name>
<sequence length="272" mass="30735">MKNKILSLIYIATLSIVATAIAYESWGNAIGYSHTVNKITDKLQMADNFQASGKKILETITFSWYDGYTEGINELQALKTKSEKYNKNSYRFTKAFVGIVLLSLLLYLIGRKRFLLVGLISLSIIALFTGWFAPILEITAYQDIPLLGNTIFQYESKSIITALYKIFIQEQYAIVAIILLFTVITPIIKTILLLTISFKETLHLSSKSINALTHIGKWSMLDVFVVAIIVTYFSMKSTGQTDANLQIGIYYFSIYVILSMICTYIVSFKKPL</sequence>
<feature type="non-terminal residue" evidence="2">
    <location>
        <position position="272"/>
    </location>
</feature>
<dbReference type="InterPro" id="IPR007498">
    <property type="entry name" value="PqiA-like"/>
</dbReference>
<feature type="transmembrane region" description="Helical" evidence="1">
    <location>
        <begin position="92"/>
        <end position="109"/>
    </location>
</feature>
<evidence type="ECO:0000313" key="2">
    <source>
        <dbReference type="EMBL" id="VAW34281.1"/>
    </source>
</evidence>
<proteinExistence type="predicted"/>
<feature type="transmembrane region" description="Helical" evidence="1">
    <location>
        <begin position="172"/>
        <end position="194"/>
    </location>
</feature>
<evidence type="ECO:0000256" key="1">
    <source>
        <dbReference type="SAM" id="Phobius"/>
    </source>
</evidence>
<organism evidence="2">
    <name type="scientific">hydrothermal vent metagenome</name>
    <dbReference type="NCBI Taxonomy" id="652676"/>
    <lineage>
        <taxon>unclassified sequences</taxon>
        <taxon>metagenomes</taxon>
        <taxon>ecological metagenomes</taxon>
    </lineage>
</organism>